<evidence type="ECO:0000256" key="1">
    <source>
        <dbReference type="SAM" id="SignalP"/>
    </source>
</evidence>
<dbReference type="Pfam" id="PF10988">
    <property type="entry name" value="DUF2807"/>
    <property type="match status" value="1"/>
</dbReference>
<sequence>MKNLLYLCLLPLGLLLAGCDCDDIFPDKVTGSGPVVAETRTVAGFSRLDLAVDAELFLTQGPTRTVRIEAQQNILDVLQTNVSGEKLSVGYGRVNVRRHEPIKVFVTAPSLSSVSVSGSGKIVGQNAWRVEDFGVSLSGSGGIEMSVVGAKSMSTSISGSGVVRLAGDAEHHDLHLSGSGSVEAFPLTTQAAEVSISGSGSTRLTVTQTLHASISGSGTVYYKGRPSVTVHTSGSGRVVDAN</sequence>
<dbReference type="InterPro" id="IPR021255">
    <property type="entry name" value="DUF2807"/>
</dbReference>
<feature type="chain" id="PRO_5046112102" evidence="1">
    <location>
        <begin position="18"/>
        <end position="242"/>
    </location>
</feature>
<keyword evidence="4" id="KW-1185">Reference proteome</keyword>
<name>A0ABS8AU45_9BACT</name>
<evidence type="ECO:0000313" key="4">
    <source>
        <dbReference type="Proteomes" id="UP001165296"/>
    </source>
</evidence>
<dbReference type="PROSITE" id="PS51257">
    <property type="entry name" value="PROKAR_LIPOPROTEIN"/>
    <property type="match status" value="1"/>
</dbReference>
<dbReference type="PANTHER" id="PTHR39200:SF1">
    <property type="entry name" value="AUTO-TRANSPORTER ADHESIN HEAD GIN DOMAIN-CONTAINING PROTEIN-RELATED"/>
    <property type="match status" value="1"/>
</dbReference>
<accession>A0ABS8AU45</accession>
<dbReference type="Gene3D" id="2.160.20.120">
    <property type="match status" value="1"/>
</dbReference>
<keyword evidence="1" id="KW-0732">Signal</keyword>
<protein>
    <submittedName>
        <fullName evidence="3">DUF2807 domain-containing protein</fullName>
    </submittedName>
</protein>
<reference evidence="3" key="1">
    <citation type="submission" date="2021-10" db="EMBL/GenBank/DDBJ databases">
        <authorList>
            <person name="Dean J.D."/>
            <person name="Kim M.K."/>
            <person name="Newey C.N."/>
            <person name="Stoker T.S."/>
            <person name="Thompson D.W."/>
            <person name="Grose J.H."/>
        </authorList>
    </citation>
    <scope>NUCLEOTIDE SEQUENCE</scope>
    <source>
        <strain evidence="3">BT178</strain>
    </source>
</reference>
<evidence type="ECO:0000313" key="3">
    <source>
        <dbReference type="EMBL" id="MCB2409513.1"/>
    </source>
</evidence>
<comment type="caution">
    <text evidence="3">The sequence shown here is derived from an EMBL/GenBank/DDBJ whole genome shotgun (WGS) entry which is preliminary data.</text>
</comment>
<feature type="signal peptide" evidence="1">
    <location>
        <begin position="1"/>
        <end position="17"/>
    </location>
</feature>
<dbReference type="EMBL" id="JAJADR010000004">
    <property type="protein sequence ID" value="MCB2409513.1"/>
    <property type="molecule type" value="Genomic_DNA"/>
</dbReference>
<dbReference type="Proteomes" id="UP001165296">
    <property type="component" value="Unassembled WGS sequence"/>
</dbReference>
<dbReference type="PANTHER" id="PTHR39200">
    <property type="entry name" value="HYPOTHETICAL EXPORTED PROTEIN"/>
    <property type="match status" value="1"/>
</dbReference>
<gene>
    <name evidence="3" type="ORF">LGH74_16085</name>
</gene>
<evidence type="ECO:0000259" key="2">
    <source>
        <dbReference type="Pfam" id="PF10988"/>
    </source>
</evidence>
<dbReference type="RefSeq" id="WP_226177220.1">
    <property type="nucleotide sequence ID" value="NZ_JAJADR010000004.1"/>
</dbReference>
<proteinExistence type="predicted"/>
<feature type="domain" description="Putative auto-transporter adhesin head GIN" evidence="2">
    <location>
        <begin position="45"/>
        <end position="226"/>
    </location>
</feature>
<organism evidence="3 4">
    <name type="scientific">Hymenobacter lucidus</name>
    <dbReference type="NCBI Taxonomy" id="2880930"/>
    <lineage>
        <taxon>Bacteria</taxon>
        <taxon>Pseudomonadati</taxon>
        <taxon>Bacteroidota</taxon>
        <taxon>Cytophagia</taxon>
        <taxon>Cytophagales</taxon>
        <taxon>Hymenobacteraceae</taxon>
        <taxon>Hymenobacter</taxon>
    </lineage>
</organism>